<dbReference type="OrthoDB" id="1470350at2759"/>
<dbReference type="PRINTS" id="PR00385">
    <property type="entry name" value="P450"/>
</dbReference>
<accession>A0A218XM03</accession>
<evidence type="ECO:0000256" key="7">
    <source>
        <dbReference type="ARBA" id="ARBA00022989"/>
    </source>
</evidence>
<reference evidence="15" key="2">
    <citation type="submission" date="2017-06" db="EMBL/GenBank/DDBJ databases">
        <title>The pomegranate genome and the genomics of punicalagin biosynthesis.</title>
        <authorList>
            <person name="Xu C."/>
        </authorList>
    </citation>
    <scope>NUCLEOTIDE SEQUENCE [LARGE SCALE GENOMIC DNA]</scope>
    <source>
        <tissue evidence="15">Fresh leaf</tissue>
    </source>
</reference>
<dbReference type="GO" id="GO:0005506">
    <property type="term" value="F:iron ion binding"/>
    <property type="evidence" value="ECO:0007669"/>
    <property type="project" value="InterPro"/>
</dbReference>
<dbReference type="PANTHER" id="PTHR47953">
    <property type="entry name" value="OS08G0105600 PROTEIN"/>
    <property type="match status" value="1"/>
</dbReference>
<evidence type="ECO:0000313" key="16">
    <source>
        <dbReference type="EMBL" id="PKI77494.1"/>
    </source>
</evidence>
<comment type="cofactor">
    <cofactor evidence="1 12">
        <name>heme</name>
        <dbReference type="ChEBI" id="CHEBI:30413"/>
    </cofactor>
</comment>
<dbReference type="CDD" id="cd11072">
    <property type="entry name" value="CYP71-like"/>
    <property type="match status" value="1"/>
</dbReference>
<keyword evidence="18" id="KW-1185">Reference proteome</keyword>
<dbReference type="Pfam" id="PF00067">
    <property type="entry name" value="p450"/>
    <property type="match status" value="1"/>
</dbReference>
<dbReference type="EMBL" id="MTKT01001111">
    <property type="protein sequence ID" value="OWM85820.1"/>
    <property type="molecule type" value="Genomic_DNA"/>
</dbReference>
<feature type="binding site" description="axial binding residue" evidence="12">
    <location>
        <position position="441"/>
    </location>
    <ligand>
        <name>heme</name>
        <dbReference type="ChEBI" id="CHEBI:30413"/>
    </ligand>
    <ligandPart>
        <name>Fe</name>
        <dbReference type="ChEBI" id="CHEBI:18248"/>
    </ligandPart>
</feature>
<dbReference type="InterPro" id="IPR052306">
    <property type="entry name" value="CYP450_71D"/>
</dbReference>
<dbReference type="InterPro" id="IPR036396">
    <property type="entry name" value="Cyt_P450_sf"/>
</dbReference>
<protein>
    <submittedName>
        <fullName evidence="15">Uncharacterized protein</fullName>
    </submittedName>
</protein>
<dbReference type="PRINTS" id="PR00463">
    <property type="entry name" value="EP450I"/>
</dbReference>
<proteinExistence type="inferred from homology"/>
<keyword evidence="5 14" id="KW-0812">Transmembrane</keyword>
<dbReference type="InterPro" id="IPR001128">
    <property type="entry name" value="Cyt_P450"/>
</dbReference>
<name>A0A218XM03_PUNGR</name>
<dbReference type="InterPro" id="IPR002401">
    <property type="entry name" value="Cyt_P450_E_grp-I"/>
</dbReference>
<organism evidence="15 17">
    <name type="scientific">Punica granatum</name>
    <name type="common">Pomegranate</name>
    <dbReference type="NCBI Taxonomy" id="22663"/>
    <lineage>
        <taxon>Eukaryota</taxon>
        <taxon>Viridiplantae</taxon>
        <taxon>Streptophyta</taxon>
        <taxon>Embryophyta</taxon>
        <taxon>Tracheophyta</taxon>
        <taxon>Spermatophyta</taxon>
        <taxon>Magnoliopsida</taxon>
        <taxon>eudicotyledons</taxon>
        <taxon>Gunneridae</taxon>
        <taxon>Pentapetalae</taxon>
        <taxon>rosids</taxon>
        <taxon>malvids</taxon>
        <taxon>Myrtales</taxon>
        <taxon>Lythraceae</taxon>
        <taxon>Punica</taxon>
    </lineage>
</organism>
<dbReference type="GO" id="GO:0016020">
    <property type="term" value="C:membrane"/>
    <property type="evidence" value="ECO:0007669"/>
    <property type="project" value="UniProtKB-SubCell"/>
</dbReference>
<dbReference type="GO" id="GO:0016705">
    <property type="term" value="F:oxidoreductase activity, acting on paired donors, with incorporation or reduction of molecular oxygen"/>
    <property type="evidence" value="ECO:0007669"/>
    <property type="project" value="InterPro"/>
</dbReference>
<keyword evidence="9 12" id="KW-0408">Iron</keyword>
<evidence type="ECO:0000256" key="8">
    <source>
        <dbReference type="ARBA" id="ARBA00023002"/>
    </source>
</evidence>
<dbReference type="GO" id="GO:0020037">
    <property type="term" value="F:heme binding"/>
    <property type="evidence" value="ECO:0007669"/>
    <property type="project" value="InterPro"/>
</dbReference>
<evidence type="ECO:0000256" key="11">
    <source>
        <dbReference type="ARBA" id="ARBA00023136"/>
    </source>
</evidence>
<dbReference type="PROSITE" id="PS00086">
    <property type="entry name" value="CYTOCHROME_P450"/>
    <property type="match status" value="1"/>
</dbReference>
<keyword evidence="11 14" id="KW-0472">Membrane</keyword>
<evidence type="ECO:0000256" key="4">
    <source>
        <dbReference type="ARBA" id="ARBA00022617"/>
    </source>
</evidence>
<comment type="caution">
    <text evidence="15">The sequence shown here is derived from an EMBL/GenBank/DDBJ whole genome shotgun (WGS) entry which is preliminary data.</text>
</comment>
<sequence length="506" mass="57400">MELQTNFISFPVLISFLVLFLTFLKLRSNRKSAWRLPPGPPRLPIIGNTHQLMSPLPHRTLRDLASKYGPLMHLKMGEVSTVVFSSVETAKEVLKTHDVVFASRPPILVTSIMSYNCTSITSAPYGEYWRQLRKICILELLSAKRVLSFRSMREDLMADLVQWARSRAGTSINLSEKIYSSQYAMTSTAAFGKKSPEQEKFIAVIKEAIKFVGGFNIADMFPSIKLLEVMSGMRPKIEKLHNESNRILEDIIQGHKKAREGNENEQEEDLVDVLLKVQKQGDLQFPLTTDNIKAVILDIFSAGSETPATAADWVMSELIKNPKMLQKAQTEVREVFNRRGQAGEEGLSELKYLQQVVKEALRLHPPVPLLLPRLAAETREICGYTIPVKTKGIINAWALGRDPNCWNDPETFDPERFNDTSVDFKGNYMEYIPFGAGRRICPGMTFGLVQVELQIAMLLYHFDWKLPGGMKNEDLDMTETFAVTVRRKDDLHLIPTPYVQPQVDPR</sequence>
<dbReference type="Proteomes" id="UP000233551">
    <property type="component" value="Unassembled WGS sequence"/>
</dbReference>
<evidence type="ECO:0000256" key="13">
    <source>
        <dbReference type="RuleBase" id="RU000461"/>
    </source>
</evidence>
<keyword evidence="8 13" id="KW-0560">Oxidoreductase</keyword>
<dbReference type="GO" id="GO:0004497">
    <property type="term" value="F:monooxygenase activity"/>
    <property type="evidence" value="ECO:0007669"/>
    <property type="project" value="UniProtKB-KW"/>
</dbReference>
<feature type="transmembrane region" description="Helical" evidence="14">
    <location>
        <begin position="6"/>
        <end position="26"/>
    </location>
</feature>
<evidence type="ECO:0000256" key="14">
    <source>
        <dbReference type="SAM" id="Phobius"/>
    </source>
</evidence>
<dbReference type="FunFam" id="1.10.630.10:FF:000008">
    <property type="entry name" value="Cytochrome P450 71D8"/>
    <property type="match status" value="1"/>
</dbReference>
<evidence type="ECO:0000256" key="12">
    <source>
        <dbReference type="PIRSR" id="PIRSR602401-1"/>
    </source>
</evidence>
<comment type="subcellular location">
    <subcellularLocation>
        <location evidence="2">Membrane</location>
        <topology evidence="2">Single-pass membrane protein</topology>
    </subcellularLocation>
</comment>
<keyword evidence="4 12" id="KW-0349">Heme</keyword>
<evidence type="ECO:0000256" key="2">
    <source>
        <dbReference type="ARBA" id="ARBA00004167"/>
    </source>
</evidence>
<evidence type="ECO:0000256" key="6">
    <source>
        <dbReference type="ARBA" id="ARBA00022723"/>
    </source>
</evidence>
<evidence type="ECO:0000256" key="5">
    <source>
        <dbReference type="ARBA" id="ARBA00022692"/>
    </source>
</evidence>
<dbReference type="InterPro" id="IPR017972">
    <property type="entry name" value="Cyt_P450_CS"/>
</dbReference>
<dbReference type="PANTHER" id="PTHR47953:SF19">
    <property type="entry name" value="OS06G0641600 PROTEIN"/>
    <property type="match status" value="1"/>
</dbReference>
<evidence type="ECO:0000256" key="3">
    <source>
        <dbReference type="ARBA" id="ARBA00010617"/>
    </source>
</evidence>
<dbReference type="Gene3D" id="1.10.630.10">
    <property type="entry name" value="Cytochrome P450"/>
    <property type="match status" value="1"/>
</dbReference>
<evidence type="ECO:0000313" key="17">
    <source>
        <dbReference type="Proteomes" id="UP000197138"/>
    </source>
</evidence>
<dbReference type="EMBL" id="PGOL01000091">
    <property type="protein sequence ID" value="PKI77494.1"/>
    <property type="molecule type" value="Genomic_DNA"/>
</dbReference>
<evidence type="ECO:0000256" key="1">
    <source>
        <dbReference type="ARBA" id="ARBA00001971"/>
    </source>
</evidence>
<comment type="similarity">
    <text evidence="3 13">Belongs to the cytochrome P450 family.</text>
</comment>
<evidence type="ECO:0000256" key="10">
    <source>
        <dbReference type="ARBA" id="ARBA00023033"/>
    </source>
</evidence>
<reference evidence="17" key="1">
    <citation type="journal article" date="2017" name="Plant J.">
        <title>The pomegranate (Punica granatum L.) genome and the genomics of punicalagin biosynthesis.</title>
        <authorList>
            <person name="Qin G."/>
            <person name="Xu C."/>
            <person name="Ming R."/>
            <person name="Tang H."/>
            <person name="Guyot R."/>
            <person name="Kramer E.M."/>
            <person name="Hu Y."/>
            <person name="Yi X."/>
            <person name="Qi Y."/>
            <person name="Xu X."/>
            <person name="Gao Z."/>
            <person name="Pan H."/>
            <person name="Jian J."/>
            <person name="Tian Y."/>
            <person name="Yue Z."/>
            <person name="Xu Y."/>
        </authorList>
    </citation>
    <scope>NUCLEOTIDE SEQUENCE [LARGE SCALE GENOMIC DNA]</scope>
    <source>
        <strain evidence="17">cv. Dabenzi</strain>
    </source>
</reference>
<keyword evidence="6 12" id="KW-0479">Metal-binding</keyword>
<reference evidence="16 18" key="3">
    <citation type="submission" date="2017-11" db="EMBL/GenBank/DDBJ databases">
        <title>De-novo sequencing of pomegranate (Punica granatum L.) genome.</title>
        <authorList>
            <person name="Akparov Z."/>
            <person name="Amiraslanov A."/>
            <person name="Hajiyeva S."/>
            <person name="Abbasov M."/>
            <person name="Kaur K."/>
            <person name="Hamwieh A."/>
            <person name="Solovyev V."/>
            <person name="Salamov A."/>
            <person name="Braich B."/>
            <person name="Kosarev P."/>
            <person name="Mahmoud A."/>
            <person name="Hajiyev E."/>
            <person name="Babayeva S."/>
            <person name="Izzatullayeva V."/>
            <person name="Mammadov A."/>
            <person name="Mammadov A."/>
            <person name="Sharifova S."/>
            <person name="Ojaghi J."/>
            <person name="Eynullazada K."/>
            <person name="Bayramov B."/>
            <person name="Abdulazimova A."/>
            <person name="Shahmuradov I."/>
        </authorList>
    </citation>
    <scope>NUCLEOTIDE SEQUENCE [LARGE SCALE GENOMIC DNA]</scope>
    <source>
        <strain evidence="16">AG2017</strain>
        <strain evidence="18">cv. AG2017</strain>
        <tissue evidence="16">Leaf</tissue>
    </source>
</reference>
<dbReference type="Proteomes" id="UP000197138">
    <property type="component" value="Unassembled WGS sequence"/>
</dbReference>
<evidence type="ECO:0000256" key="9">
    <source>
        <dbReference type="ARBA" id="ARBA00023004"/>
    </source>
</evidence>
<evidence type="ECO:0000313" key="15">
    <source>
        <dbReference type="EMBL" id="OWM85820.1"/>
    </source>
</evidence>
<keyword evidence="7 14" id="KW-1133">Transmembrane helix</keyword>
<dbReference type="GeneID" id="116215160"/>
<dbReference type="AlphaFoldDB" id="A0A218XM03"/>
<dbReference type="STRING" id="22663.A0A218XM03"/>
<dbReference type="SUPFAM" id="SSF48264">
    <property type="entry name" value="Cytochrome P450"/>
    <property type="match status" value="1"/>
</dbReference>
<gene>
    <name evidence="15" type="ORF">CDL15_Pgr012070</name>
    <name evidence="16" type="ORF">CRG98_002100</name>
</gene>
<evidence type="ECO:0000313" key="18">
    <source>
        <dbReference type="Proteomes" id="UP000233551"/>
    </source>
</evidence>
<keyword evidence="10 13" id="KW-0503">Monooxygenase</keyword>